<protein>
    <recommendedName>
        <fullName evidence="4">25S rRNA (Uridine(2843)-N(3))-methyltransferase</fullName>
    </recommendedName>
</protein>
<dbReference type="Pfam" id="PF11312">
    <property type="entry name" value="Methyltransf_34"/>
    <property type="match status" value="1"/>
</dbReference>
<dbReference type="VEuPathDB" id="FungiDB:AJ78_03877"/>
<gene>
    <name evidence="2" type="ORF">AJ78_03877</name>
</gene>
<feature type="region of interest" description="Disordered" evidence="1">
    <location>
        <begin position="1"/>
        <end position="36"/>
    </location>
</feature>
<dbReference type="AlphaFoldDB" id="A0A1J9PJ18"/>
<accession>A0A1J9PJ18</accession>
<organism evidence="2 3">
    <name type="scientific">Emergomyces pasteurianus Ep9510</name>
    <dbReference type="NCBI Taxonomy" id="1447872"/>
    <lineage>
        <taxon>Eukaryota</taxon>
        <taxon>Fungi</taxon>
        <taxon>Dikarya</taxon>
        <taxon>Ascomycota</taxon>
        <taxon>Pezizomycotina</taxon>
        <taxon>Eurotiomycetes</taxon>
        <taxon>Eurotiomycetidae</taxon>
        <taxon>Onygenales</taxon>
        <taxon>Ajellomycetaceae</taxon>
        <taxon>Emergomyces</taxon>
    </lineage>
</organism>
<dbReference type="EMBL" id="LGRN01000132">
    <property type="protein sequence ID" value="OJD15898.1"/>
    <property type="molecule type" value="Genomic_DNA"/>
</dbReference>
<sequence>MGIANRRGKDGQNPKSKNSVKPKNASGTAQKFDSVKRKGKFLNKGVEAKETFFASNSGKSKTLLESKLLPIPLQQLLLNVFQSGLLADGGSKSEPLSRPLSELVQILKTHLYHRDFLSAFADANEELLKAYALRWSAGRALGYAGIFASLFEMIVHHHSTATGKETVGVHAVCIGGGAGAEIVGLAAAWRWLNDGNSSYALAVGNSKSLDEIACGIASIQNGLKELTVRKETQPASNPDIIKFDDDPVGGSDVKPSGPGLLSDLSITCIDIADWSPLVNSLSEAISTEVIPSSKACPAPLAPCKSTESQGHGGVRVFFKRADVLNLSDQELRSILVPSRNGMNIDTDSDQLATERSESVLVTLMFTLNELFSTSIPKTTAFLLRLTNMLGAGTTLLIVDSPGSYSTVSLNTTSMQSTKLPLTRNISSYSKRDSAACPDVHASTANSDDTKPHRNYPMRFLLDHALLSVADGKWESVMSDDSRWFRRDTSLLKYQVGDGIGLEDMRFQIHVYRRLKG</sequence>
<dbReference type="InterPro" id="IPR021463">
    <property type="entry name" value="Methyltransf_34"/>
</dbReference>
<dbReference type="STRING" id="1447872.A0A1J9PJ18"/>
<evidence type="ECO:0000256" key="1">
    <source>
        <dbReference type="SAM" id="MobiDB-lite"/>
    </source>
</evidence>
<dbReference type="OrthoDB" id="6419443at2759"/>
<dbReference type="Proteomes" id="UP000182235">
    <property type="component" value="Unassembled WGS sequence"/>
</dbReference>
<evidence type="ECO:0000313" key="3">
    <source>
        <dbReference type="Proteomes" id="UP000182235"/>
    </source>
</evidence>
<feature type="compositionally biased region" description="Low complexity" evidence="1">
    <location>
        <begin position="13"/>
        <end position="24"/>
    </location>
</feature>
<proteinExistence type="predicted"/>
<evidence type="ECO:0008006" key="4">
    <source>
        <dbReference type="Google" id="ProtNLM"/>
    </source>
</evidence>
<name>A0A1J9PJ18_9EURO</name>
<comment type="caution">
    <text evidence="2">The sequence shown here is derived from an EMBL/GenBank/DDBJ whole genome shotgun (WGS) entry which is preliminary data.</text>
</comment>
<reference evidence="2 3" key="1">
    <citation type="submission" date="2015-07" db="EMBL/GenBank/DDBJ databases">
        <title>Emmonsia species relationships and genome sequence.</title>
        <authorList>
            <consortium name="The Broad Institute Genomics Platform"/>
            <person name="Cuomo C.A."/>
            <person name="Munoz J.F."/>
            <person name="Imamovic A."/>
            <person name="Priest M.E."/>
            <person name="Young S."/>
            <person name="Clay O.K."/>
            <person name="McEwen J.G."/>
        </authorList>
    </citation>
    <scope>NUCLEOTIDE SEQUENCE [LARGE SCALE GENOMIC DNA]</scope>
    <source>
        <strain evidence="2 3">UAMH 9510</strain>
    </source>
</reference>
<keyword evidence="3" id="KW-1185">Reference proteome</keyword>
<evidence type="ECO:0000313" key="2">
    <source>
        <dbReference type="EMBL" id="OJD15898.1"/>
    </source>
</evidence>